<dbReference type="InterPro" id="IPR010121">
    <property type="entry name" value="Pyruvate_phosphate_dikinase"/>
</dbReference>
<gene>
    <name evidence="3" type="ORF">NRO40_02005</name>
</gene>
<dbReference type="RefSeq" id="WP_079047149.1">
    <property type="nucleotide sequence ID" value="NZ_CP102332.1"/>
</dbReference>
<keyword evidence="3" id="KW-0670">Pyruvate</keyword>
<dbReference type="SUPFAM" id="SSF56059">
    <property type="entry name" value="Glutathione synthetase ATP-binding domain-like"/>
    <property type="match status" value="1"/>
</dbReference>
<dbReference type="Proteomes" id="UP001060150">
    <property type="component" value="Chromosome"/>
</dbReference>
<name>A0ABY5N3L4_9ACTN</name>
<sequence length="382" mass="40323">MVRYVYDVAEEPGDGRDGSGPPGGPGVDPVGLLGEKGADLTGLLRLGLPVPAGFTVTSEACRVFLATGAPPPGLDAELAAHLARLERAAGRRLGRVDDPLLLSVRPGARVAVPGLMPTVLDVGLNDHAVLGLAGTPARERFAWDSYRRLVRAFGTAVMGVDPALFDGVLHRIEDQHHVADDSRLDACDLIRIVETYKDVVRERTGEDFPQDPVEQLHRAVRAAFASWAGEPARLHRRRAGLPDEPGVAVTVQTMVFGNRDAASGSGVALTRDPVAGGPGVYGGYLPGAQGEDVASGTRDPLPLAEFARLDPDAYAALCGHLRRLEEHHRDVCGVAFTVERGRLWTLRSFVGEPAVRAATAGAAARPAADGAAPGRTKDDRPD</sequence>
<accession>A0ABY5N3L4</accession>
<evidence type="ECO:0000313" key="4">
    <source>
        <dbReference type="Proteomes" id="UP001060150"/>
    </source>
</evidence>
<protein>
    <submittedName>
        <fullName evidence="3">Pyruvate, phosphate dikinase</fullName>
    </submittedName>
</protein>
<evidence type="ECO:0000259" key="2">
    <source>
        <dbReference type="Pfam" id="PF01326"/>
    </source>
</evidence>
<dbReference type="InterPro" id="IPR002192">
    <property type="entry name" value="PPDK_AMP/ATP-bd"/>
</dbReference>
<evidence type="ECO:0000313" key="3">
    <source>
        <dbReference type="EMBL" id="UUS29725.1"/>
    </source>
</evidence>
<feature type="region of interest" description="Disordered" evidence="1">
    <location>
        <begin position="10"/>
        <end position="30"/>
    </location>
</feature>
<proteinExistence type="predicted"/>
<dbReference type="Gene3D" id="1.20.80.30">
    <property type="match status" value="1"/>
</dbReference>
<dbReference type="PANTHER" id="PTHR22931">
    <property type="entry name" value="PHOSPHOENOLPYRUVATE DIKINASE-RELATED"/>
    <property type="match status" value="1"/>
</dbReference>
<dbReference type="Gene3D" id="3.30.1490.20">
    <property type="entry name" value="ATP-grasp fold, A domain"/>
    <property type="match status" value="1"/>
</dbReference>
<dbReference type="InterPro" id="IPR013815">
    <property type="entry name" value="ATP_grasp_subdomain_1"/>
</dbReference>
<feature type="domain" description="Pyruvate phosphate dikinase AMP/ATP-binding" evidence="2">
    <location>
        <begin position="76"/>
        <end position="300"/>
    </location>
</feature>
<feature type="compositionally biased region" description="Low complexity" evidence="1">
    <location>
        <begin position="359"/>
        <end position="374"/>
    </location>
</feature>
<organism evidence="3 4">
    <name type="scientific">Streptomyces changanensis</name>
    <dbReference type="NCBI Taxonomy" id="2964669"/>
    <lineage>
        <taxon>Bacteria</taxon>
        <taxon>Bacillati</taxon>
        <taxon>Actinomycetota</taxon>
        <taxon>Actinomycetes</taxon>
        <taxon>Kitasatosporales</taxon>
        <taxon>Streptomycetaceae</taxon>
        <taxon>Streptomyces</taxon>
    </lineage>
</organism>
<dbReference type="Gene3D" id="3.30.470.20">
    <property type="entry name" value="ATP-grasp fold, B domain"/>
    <property type="match status" value="1"/>
</dbReference>
<dbReference type="EMBL" id="CP102332">
    <property type="protein sequence ID" value="UUS29725.1"/>
    <property type="molecule type" value="Genomic_DNA"/>
</dbReference>
<feature type="region of interest" description="Disordered" evidence="1">
    <location>
        <begin position="359"/>
        <end position="382"/>
    </location>
</feature>
<dbReference type="PANTHER" id="PTHR22931:SF9">
    <property type="entry name" value="PYRUVATE, PHOSPHATE DIKINASE 1, CHLOROPLASTIC"/>
    <property type="match status" value="1"/>
</dbReference>
<evidence type="ECO:0000256" key="1">
    <source>
        <dbReference type="SAM" id="MobiDB-lite"/>
    </source>
</evidence>
<keyword evidence="4" id="KW-1185">Reference proteome</keyword>
<dbReference type="Pfam" id="PF01326">
    <property type="entry name" value="PPDK_N"/>
    <property type="match status" value="1"/>
</dbReference>
<reference evidence="3" key="1">
    <citation type="submission" date="2022-08" db="EMBL/GenBank/DDBJ databases">
        <title>Streptomyces changanensis sp. nov., an actinomycete isolated from soil.</title>
        <authorList>
            <person name="Wu H."/>
            <person name="Han L."/>
        </authorList>
    </citation>
    <scope>NUCLEOTIDE SEQUENCE</scope>
    <source>
        <strain evidence="3">HL-66</strain>
    </source>
</reference>